<dbReference type="EMBL" id="JAWDID010000100">
    <property type="protein sequence ID" value="MDU0343961.1"/>
    <property type="molecule type" value="Genomic_DNA"/>
</dbReference>
<protein>
    <submittedName>
        <fullName evidence="1">Uncharacterized protein</fullName>
    </submittedName>
</protein>
<organism evidence="1 2">
    <name type="scientific">Bosea rubneri</name>
    <dbReference type="NCBI Taxonomy" id="3075434"/>
    <lineage>
        <taxon>Bacteria</taxon>
        <taxon>Pseudomonadati</taxon>
        <taxon>Pseudomonadota</taxon>
        <taxon>Alphaproteobacteria</taxon>
        <taxon>Hyphomicrobiales</taxon>
        <taxon>Boseaceae</taxon>
        <taxon>Bosea</taxon>
    </lineage>
</organism>
<name>A0ABU3SH23_9HYPH</name>
<dbReference type="RefSeq" id="WP_316021653.1">
    <property type="nucleotide sequence ID" value="NZ_JAWDID010000100.1"/>
</dbReference>
<sequence>MADKEGVGVPQLGSDDQDTKTALLKAALGSVPVAGPVLAELVGFIIPRQRQDRFEQYLLLLAERLASVEEHVVQKIAESERAADLFEEGAIQSARAISNERKAYITALVANGLSGDQQEQIDAKRLLKLLGEIDDDQVILLCKYLDRYSEDEEWVEKHEALIYGDPPSEDDDEATELRHWMRQLAIDQIERLGLIKRKNVTRSGARAPGYELTWLGRSLLNRIGLAEMDEH</sequence>
<gene>
    <name evidence="1" type="ORF">RKE40_29115</name>
</gene>
<reference evidence="1 2" key="1">
    <citation type="submission" date="2023-09" db="EMBL/GenBank/DDBJ databases">
        <title>Whole genome shotgun sequencing (WGS) of Bosea sp. ZW T0_25, isolated from stored onions (Allium cepa).</title>
        <authorList>
            <person name="Stoll D.A."/>
            <person name="Huch M."/>
        </authorList>
    </citation>
    <scope>NUCLEOTIDE SEQUENCE [LARGE SCALE GENOMIC DNA]</scope>
    <source>
        <strain evidence="1 2">ZW T0_25</strain>
    </source>
</reference>
<dbReference type="Proteomes" id="UP001254257">
    <property type="component" value="Unassembled WGS sequence"/>
</dbReference>
<evidence type="ECO:0000313" key="2">
    <source>
        <dbReference type="Proteomes" id="UP001254257"/>
    </source>
</evidence>
<keyword evidence="2" id="KW-1185">Reference proteome</keyword>
<proteinExistence type="predicted"/>
<evidence type="ECO:0000313" key="1">
    <source>
        <dbReference type="EMBL" id="MDU0343961.1"/>
    </source>
</evidence>
<comment type="caution">
    <text evidence="1">The sequence shown here is derived from an EMBL/GenBank/DDBJ whole genome shotgun (WGS) entry which is preliminary data.</text>
</comment>
<accession>A0ABU3SH23</accession>